<evidence type="ECO:0000313" key="2">
    <source>
        <dbReference type="EMBL" id="CAF9921912.1"/>
    </source>
</evidence>
<dbReference type="PANTHER" id="PTHR20958">
    <property type="entry name" value="GLYCINE N-ACYLTRANSFERASE-LIKE PROTEIN"/>
    <property type="match status" value="1"/>
</dbReference>
<evidence type="ECO:0000256" key="1">
    <source>
        <dbReference type="SAM" id="MobiDB-lite"/>
    </source>
</evidence>
<dbReference type="EMBL" id="CAJPDS010000029">
    <property type="protein sequence ID" value="CAF9921912.1"/>
    <property type="molecule type" value="Genomic_DNA"/>
</dbReference>
<feature type="compositionally biased region" description="Polar residues" evidence="1">
    <location>
        <begin position="219"/>
        <end position="235"/>
    </location>
</feature>
<dbReference type="InterPro" id="IPR053225">
    <property type="entry name" value="Acyl-CoA_N-acyltransferase"/>
</dbReference>
<dbReference type="AlphaFoldDB" id="A0A8H3FAU3"/>
<dbReference type="Proteomes" id="UP000664521">
    <property type="component" value="Unassembled WGS sequence"/>
</dbReference>
<dbReference type="OrthoDB" id="61870at2759"/>
<keyword evidence="3" id="KW-1185">Reference proteome</keyword>
<evidence type="ECO:0000313" key="3">
    <source>
        <dbReference type="Proteomes" id="UP000664521"/>
    </source>
</evidence>
<organism evidence="2 3">
    <name type="scientific">Heterodermia speciosa</name>
    <dbReference type="NCBI Taxonomy" id="116794"/>
    <lineage>
        <taxon>Eukaryota</taxon>
        <taxon>Fungi</taxon>
        <taxon>Dikarya</taxon>
        <taxon>Ascomycota</taxon>
        <taxon>Pezizomycotina</taxon>
        <taxon>Lecanoromycetes</taxon>
        <taxon>OSLEUM clade</taxon>
        <taxon>Lecanoromycetidae</taxon>
        <taxon>Caliciales</taxon>
        <taxon>Physciaceae</taxon>
        <taxon>Heterodermia</taxon>
    </lineage>
</organism>
<feature type="region of interest" description="Disordered" evidence="1">
    <location>
        <begin position="213"/>
        <end position="235"/>
    </location>
</feature>
<name>A0A8H3FAU3_9LECA</name>
<dbReference type="InterPro" id="IPR016181">
    <property type="entry name" value="Acyl_CoA_acyltransferase"/>
</dbReference>
<dbReference type="SUPFAM" id="SSF55729">
    <property type="entry name" value="Acyl-CoA N-acyltransferases (Nat)"/>
    <property type="match status" value="1"/>
</dbReference>
<gene>
    <name evidence="2" type="ORF">HETSPECPRED_004670</name>
</gene>
<dbReference type="PANTHER" id="PTHR20958:SF6">
    <property type="entry name" value="GLYCINE N-ACYLTRANSFERASE-LIKE PROTEIN"/>
    <property type="match status" value="1"/>
</dbReference>
<accession>A0A8H3FAU3</accession>
<proteinExistence type="predicted"/>
<reference evidence="2" key="1">
    <citation type="submission" date="2021-03" db="EMBL/GenBank/DDBJ databases">
        <authorList>
            <person name="Tagirdzhanova G."/>
        </authorList>
    </citation>
    <scope>NUCLEOTIDE SEQUENCE</scope>
</reference>
<evidence type="ECO:0008006" key="4">
    <source>
        <dbReference type="Google" id="ProtNLM"/>
    </source>
</evidence>
<dbReference type="Gene3D" id="3.40.630.30">
    <property type="match status" value="1"/>
</dbReference>
<sequence length="429" mass="46047">MSILPPLPSTFPHADPLTTLLPHLLPRLPHSLPLVRRLQFHLSSLHATVLATFAPSLPSTSKFESFAACWFGESSQSVDFSPQPPSHQVQYSTDVKKLLAIETPYPTKCVLDTGTTYADSIDRTRRPETECWIFSTYEIAHNKPTTNNNILDSKANQHKIQDASTARSQLLALLLAVAETASPLSTAESRPHIVLGSVHISLVLLLAGDEPLPERDSLRSPQRSQPRWQGRTDSTSVLAGASSGYIKWLIPPPRSGETEPSESEYALPPGYSFGAFQPGELARVVASTAIPRTEATLATLGSVCVRDSGGGLVSWGFLGVDGSLSSLYTEEGGRGKGLAKAVARRLVEGVGGGSEEDGVRMGYRGVGEGEGWAHSDIEVENKGSAAVARAIGGTVGWECRWVGVDLERVREVVSRLYCGDRGLGELGRS</sequence>
<comment type="caution">
    <text evidence="2">The sequence shown here is derived from an EMBL/GenBank/DDBJ whole genome shotgun (WGS) entry which is preliminary data.</text>
</comment>
<protein>
    <recommendedName>
        <fullName evidence="4">FR47-like domain-containing protein</fullName>
    </recommendedName>
</protein>